<proteinExistence type="predicted"/>
<gene>
    <name evidence="2" type="ORF">LTRI10_LOCUS46202</name>
</gene>
<evidence type="ECO:0000313" key="3">
    <source>
        <dbReference type="Proteomes" id="UP001497516"/>
    </source>
</evidence>
<reference evidence="2 3" key="1">
    <citation type="submission" date="2024-04" db="EMBL/GenBank/DDBJ databases">
        <authorList>
            <person name="Fracassetti M."/>
        </authorList>
    </citation>
    <scope>NUCLEOTIDE SEQUENCE [LARGE SCALE GENOMIC DNA]</scope>
</reference>
<dbReference type="EMBL" id="OZ034821">
    <property type="protein sequence ID" value="CAL1406481.1"/>
    <property type="molecule type" value="Genomic_DNA"/>
</dbReference>
<dbReference type="AlphaFoldDB" id="A0AAV2G734"/>
<keyword evidence="3" id="KW-1185">Reference proteome</keyword>
<feature type="region of interest" description="Disordered" evidence="1">
    <location>
        <begin position="1"/>
        <end position="20"/>
    </location>
</feature>
<organism evidence="2 3">
    <name type="scientific">Linum trigynum</name>
    <dbReference type="NCBI Taxonomy" id="586398"/>
    <lineage>
        <taxon>Eukaryota</taxon>
        <taxon>Viridiplantae</taxon>
        <taxon>Streptophyta</taxon>
        <taxon>Embryophyta</taxon>
        <taxon>Tracheophyta</taxon>
        <taxon>Spermatophyta</taxon>
        <taxon>Magnoliopsida</taxon>
        <taxon>eudicotyledons</taxon>
        <taxon>Gunneridae</taxon>
        <taxon>Pentapetalae</taxon>
        <taxon>rosids</taxon>
        <taxon>fabids</taxon>
        <taxon>Malpighiales</taxon>
        <taxon>Linaceae</taxon>
        <taxon>Linum</taxon>
    </lineage>
</organism>
<dbReference type="Proteomes" id="UP001497516">
    <property type="component" value="Chromosome 8"/>
</dbReference>
<sequence length="80" mass="9786">MVDIGRETSSDLEQHTSKPLEKNRPWDEVKRIEPLVAWDLAWRRDERTVVIMTELRWWSPLLPDRTMTDSWCRRCNCWEE</sequence>
<evidence type="ECO:0000313" key="2">
    <source>
        <dbReference type="EMBL" id="CAL1406481.1"/>
    </source>
</evidence>
<protein>
    <submittedName>
        <fullName evidence="2">Uncharacterized protein</fullName>
    </submittedName>
</protein>
<name>A0AAV2G734_9ROSI</name>
<evidence type="ECO:0000256" key="1">
    <source>
        <dbReference type="SAM" id="MobiDB-lite"/>
    </source>
</evidence>
<accession>A0AAV2G734</accession>